<keyword evidence="2" id="KW-1185">Reference proteome</keyword>
<dbReference type="EMBL" id="JARBHB010000007">
    <property type="protein sequence ID" value="KAJ8878436.1"/>
    <property type="molecule type" value="Genomic_DNA"/>
</dbReference>
<accession>A0ABQ9H2M8</accession>
<protein>
    <submittedName>
        <fullName evidence="1">Uncharacterized protein</fullName>
    </submittedName>
</protein>
<evidence type="ECO:0000313" key="1">
    <source>
        <dbReference type="EMBL" id="KAJ8878436.1"/>
    </source>
</evidence>
<gene>
    <name evidence="1" type="ORF">PR048_019014</name>
</gene>
<comment type="caution">
    <text evidence="1">The sequence shown here is derived from an EMBL/GenBank/DDBJ whole genome shotgun (WGS) entry which is preliminary data.</text>
</comment>
<organism evidence="1 2">
    <name type="scientific">Dryococelus australis</name>
    <dbReference type="NCBI Taxonomy" id="614101"/>
    <lineage>
        <taxon>Eukaryota</taxon>
        <taxon>Metazoa</taxon>
        <taxon>Ecdysozoa</taxon>
        <taxon>Arthropoda</taxon>
        <taxon>Hexapoda</taxon>
        <taxon>Insecta</taxon>
        <taxon>Pterygota</taxon>
        <taxon>Neoptera</taxon>
        <taxon>Polyneoptera</taxon>
        <taxon>Phasmatodea</taxon>
        <taxon>Verophasmatodea</taxon>
        <taxon>Anareolatae</taxon>
        <taxon>Phasmatidae</taxon>
        <taxon>Eurycanthinae</taxon>
        <taxon>Dryococelus</taxon>
    </lineage>
</organism>
<reference evidence="1 2" key="1">
    <citation type="submission" date="2023-02" db="EMBL/GenBank/DDBJ databases">
        <title>LHISI_Scaffold_Assembly.</title>
        <authorList>
            <person name="Stuart O.P."/>
            <person name="Cleave R."/>
            <person name="Magrath M.J.L."/>
            <person name="Mikheyev A.S."/>
        </authorList>
    </citation>
    <scope>NUCLEOTIDE SEQUENCE [LARGE SCALE GENOMIC DNA]</scope>
    <source>
        <strain evidence="1">Daus_M_001</strain>
        <tissue evidence="1">Leg muscle</tissue>
    </source>
</reference>
<feature type="non-terminal residue" evidence="1">
    <location>
        <position position="960"/>
    </location>
</feature>
<evidence type="ECO:0000313" key="2">
    <source>
        <dbReference type="Proteomes" id="UP001159363"/>
    </source>
</evidence>
<proteinExistence type="predicted"/>
<sequence>MEQRRNERVEETGYLRENPPASGIVDALSMTPRWQRNRISDYKRVKGLFLLLVPAHLAIENAEEMHASTTGTPHARSKALRLAAMAHLTCVAVSPLSLPVFSDSNAETSSRRAGGLKIAADISSRKGSAAGSTNFKKKAMPPVQKNKVSSPAHVQFHYESRYSPITDNANKFREQRSSICRYGFQYRKCDTSQFSKRQRMCDAVMVFPSTYLLRYPYTRKQRALHGHGNVALIAPAILGLVRGKQHQVGGGLTSGLDRHVQGQEGEGAIRATRTRTPGASSLLRARSAVFPSTGLFQAPAQSLCSQRAVETHIDREKVYKKKKKVHEKRGKWVGRRRRGGEVVGGRQSIPPVTGSQVTSGAWVVGVGDDVTRPVTCPDCRQRPEIRTPRIMESGELLSGVFRHTSLFLRRATLLHNYRIACSTPLWRSGFNTRPGHPGISHVGIVPDDTVGRRVFSGISRFPRPFISALLHTHLNHTYRVSRPRRCVGATVDASVASLGSGRAKRCVGIPSGDLETKPIWPRSLECPFYRSLVQRDPLGQYSETAIVFITYMTIFYLRRPQKYSLYREGDHGGRVTGLLQVGSCQTIAFVGGFSRGSPVSPAPSFRRCSIHTSITLIGSKDFDAKSRPNLSTLPISSAIGRAVREWLRAADKNEISRPPEKLRNGAYIPRLWGNMRCNLGEPHHIGYSLIAGRSQSPRNFSKCCVALRYLFRRIFLRILYTCRFLQQERRRGRVCDTSYITAVSNSTRCPAERRGNKAASGSAWIVEGRVDIEVLRADEGETRRPAASSGTIPTGENLRATSRRKLNPLFVSRHNEEVQRRLQFVLCKVVVARGHIQRTHYRFQYLSCRLYTWLSVGSVVGTPAVDLYDELTGRRLARSYFPQPRSKPLPSVGRHYCRNGSYLPATDRIYPQRIVSTRSGSYLPAADRIYRQRIVSTRSGSYLPATDVYMSRTVVSCDAQ</sequence>
<dbReference type="Proteomes" id="UP001159363">
    <property type="component" value="Chromosome 6"/>
</dbReference>
<name>A0ABQ9H2M8_9NEOP</name>